<evidence type="ECO:0000256" key="7">
    <source>
        <dbReference type="SAM" id="MobiDB-lite"/>
    </source>
</evidence>
<evidence type="ECO:0000256" key="5">
    <source>
        <dbReference type="ARBA" id="ARBA00038437"/>
    </source>
</evidence>
<name>A0AAX2QHB2_9HYPH</name>
<keyword evidence="2" id="KW-0378">Hydrolase</keyword>
<feature type="domain" description="DEAD-box RNA helicase Q" evidence="10">
    <location>
        <begin position="48"/>
        <end position="76"/>
    </location>
</feature>
<feature type="compositionally biased region" description="Basic residues" evidence="7">
    <location>
        <begin position="551"/>
        <end position="565"/>
    </location>
</feature>
<dbReference type="PROSITE" id="PS51194">
    <property type="entry name" value="HELICASE_CTER"/>
    <property type="match status" value="1"/>
</dbReference>
<dbReference type="InterPro" id="IPR050079">
    <property type="entry name" value="DEAD_box_RNA_helicase"/>
</dbReference>
<dbReference type="Gene3D" id="3.40.50.300">
    <property type="entry name" value="P-loop containing nucleotide triphosphate hydrolases"/>
    <property type="match status" value="2"/>
</dbReference>
<dbReference type="SUPFAM" id="SSF52540">
    <property type="entry name" value="P-loop containing nucleoside triphosphate hydrolases"/>
    <property type="match status" value="1"/>
</dbReference>
<feature type="compositionally biased region" description="Low complexity" evidence="7">
    <location>
        <begin position="428"/>
        <end position="443"/>
    </location>
</feature>
<keyword evidence="1" id="KW-0547">Nucleotide-binding</keyword>
<keyword evidence="3 11" id="KW-0347">Helicase</keyword>
<dbReference type="PROSITE" id="PS51192">
    <property type="entry name" value="HELICASE_ATP_BIND_1"/>
    <property type="match status" value="1"/>
</dbReference>
<proteinExistence type="inferred from homology"/>
<dbReference type="SMART" id="SM00490">
    <property type="entry name" value="HELICc"/>
    <property type="match status" value="1"/>
</dbReference>
<gene>
    <name evidence="11" type="ORF">EV131_110121</name>
</gene>
<dbReference type="EMBL" id="SMBI01000010">
    <property type="protein sequence ID" value="TCU21535.1"/>
    <property type="molecule type" value="Genomic_DNA"/>
</dbReference>
<feature type="domain" description="Helicase ATP-binding" evidence="8">
    <location>
        <begin position="79"/>
        <end position="254"/>
    </location>
</feature>
<dbReference type="CDD" id="cd00268">
    <property type="entry name" value="DEADc"/>
    <property type="match status" value="1"/>
</dbReference>
<dbReference type="InterPro" id="IPR027417">
    <property type="entry name" value="P-loop_NTPase"/>
</dbReference>
<dbReference type="Pfam" id="PF00270">
    <property type="entry name" value="DEAD"/>
    <property type="match status" value="1"/>
</dbReference>
<dbReference type="GO" id="GO:0016787">
    <property type="term" value="F:hydrolase activity"/>
    <property type="evidence" value="ECO:0007669"/>
    <property type="project" value="UniProtKB-KW"/>
</dbReference>
<dbReference type="PANTHER" id="PTHR47959:SF13">
    <property type="entry name" value="ATP-DEPENDENT RNA HELICASE RHLE"/>
    <property type="match status" value="1"/>
</dbReference>
<organism evidence="11 12">
    <name type="scientific">Rhizobium laguerreae</name>
    <dbReference type="NCBI Taxonomy" id="1076926"/>
    <lineage>
        <taxon>Bacteria</taxon>
        <taxon>Pseudomonadati</taxon>
        <taxon>Pseudomonadota</taxon>
        <taxon>Alphaproteobacteria</taxon>
        <taxon>Hyphomicrobiales</taxon>
        <taxon>Rhizobiaceae</taxon>
        <taxon>Rhizobium/Agrobacterium group</taxon>
        <taxon>Rhizobium</taxon>
    </lineage>
</organism>
<evidence type="ECO:0000256" key="2">
    <source>
        <dbReference type="ARBA" id="ARBA00022801"/>
    </source>
</evidence>
<reference evidence="11 12" key="1">
    <citation type="submission" date="2019-03" db="EMBL/GenBank/DDBJ databases">
        <title>Genomic Encyclopedia of Type Strains, Phase IV (KMG-V): Genome sequencing to study the core and pangenomes of soil and plant-associated prokaryotes.</title>
        <authorList>
            <person name="Whitman W."/>
        </authorList>
    </citation>
    <scope>NUCLEOTIDE SEQUENCE [LARGE SCALE GENOMIC DNA]</scope>
    <source>
        <strain evidence="11 12">FB403</strain>
    </source>
</reference>
<protein>
    <submittedName>
        <fullName evidence="11">ATP-dependent RNA helicase RhlE</fullName>
    </submittedName>
</protein>
<feature type="domain" description="Helicase C-terminal" evidence="9">
    <location>
        <begin position="265"/>
        <end position="429"/>
    </location>
</feature>
<dbReference type="GO" id="GO:0003724">
    <property type="term" value="F:RNA helicase activity"/>
    <property type="evidence" value="ECO:0007669"/>
    <property type="project" value="InterPro"/>
</dbReference>
<evidence type="ECO:0000313" key="12">
    <source>
        <dbReference type="Proteomes" id="UP000295021"/>
    </source>
</evidence>
<dbReference type="Proteomes" id="UP000295021">
    <property type="component" value="Unassembled WGS sequence"/>
</dbReference>
<feature type="compositionally biased region" description="Basic and acidic residues" evidence="7">
    <location>
        <begin position="450"/>
        <end position="512"/>
    </location>
</feature>
<feature type="region of interest" description="Disordered" evidence="7">
    <location>
        <begin position="424"/>
        <end position="607"/>
    </location>
</feature>
<dbReference type="PROSITE" id="PS51195">
    <property type="entry name" value="Q_MOTIF"/>
    <property type="match status" value="1"/>
</dbReference>
<evidence type="ECO:0000259" key="9">
    <source>
        <dbReference type="PROSITE" id="PS51194"/>
    </source>
</evidence>
<evidence type="ECO:0000256" key="3">
    <source>
        <dbReference type="ARBA" id="ARBA00022806"/>
    </source>
</evidence>
<evidence type="ECO:0000259" key="8">
    <source>
        <dbReference type="PROSITE" id="PS51192"/>
    </source>
</evidence>
<dbReference type="InterPro" id="IPR001650">
    <property type="entry name" value="Helicase_C-like"/>
</dbReference>
<dbReference type="InterPro" id="IPR011545">
    <property type="entry name" value="DEAD/DEAH_box_helicase_dom"/>
</dbReference>
<dbReference type="GO" id="GO:0005524">
    <property type="term" value="F:ATP binding"/>
    <property type="evidence" value="ECO:0007669"/>
    <property type="project" value="UniProtKB-KW"/>
</dbReference>
<dbReference type="SMART" id="SM00487">
    <property type="entry name" value="DEXDc"/>
    <property type="match status" value="1"/>
</dbReference>
<keyword evidence="4" id="KW-0067">ATP-binding</keyword>
<evidence type="ECO:0000259" key="10">
    <source>
        <dbReference type="PROSITE" id="PS51195"/>
    </source>
</evidence>
<dbReference type="GO" id="GO:0003676">
    <property type="term" value="F:nucleic acid binding"/>
    <property type="evidence" value="ECO:0007669"/>
    <property type="project" value="InterPro"/>
</dbReference>
<dbReference type="GO" id="GO:0005829">
    <property type="term" value="C:cytosol"/>
    <property type="evidence" value="ECO:0007669"/>
    <property type="project" value="TreeGrafter"/>
</dbReference>
<dbReference type="PANTHER" id="PTHR47959">
    <property type="entry name" value="ATP-DEPENDENT RNA HELICASE RHLE-RELATED"/>
    <property type="match status" value="1"/>
</dbReference>
<evidence type="ECO:0000256" key="4">
    <source>
        <dbReference type="ARBA" id="ARBA00022840"/>
    </source>
</evidence>
<dbReference type="CDD" id="cd18787">
    <property type="entry name" value="SF2_C_DEAD"/>
    <property type="match status" value="1"/>
</dbReference>
<dbReference type="InterPro" id="IPR044742">
    <property type="entry name" value="DEAD/DEAH_RhlB"/>
</dbReference>
<dbReference type="Pfam" id="PF00271">
    <property type="entry name" value="Helicase_C"/>
    <property type="match status" value="1"/>
</dbReference>
<dbReference type="AlphaFoldDB" id="A0AAX2QHB2"/>
<evidence type="ECO:0000256" key="1">
    <source>
        <dbReference type="ARBA" id="ARBA00022741"/>
    </source>
</evidence>
<feature type="short sequence motif" description="Q motif" evidence="6">
    <location>
        <begin position="48"/>
        <end position="76"/>
    </location>
</feature>
<comment type="caution">
    <text evidence="11">The sequence shown here is derived from an EMBL/GenBank/DDBJ whole genome shotgun (WGS) entry which is preliminary data.</text>
</comment>
<evidence type="ECO:0000313" key="11">
    <source>
        <dbReference type="EMBL" id="TCU21535.1"/>
    </source>
</evidence>
<dbReference type="InterPro" id="IPR014014">
    <property type="entry name" value="RNA_helicase_DEAD_Q_motif"/>
</dbReference>
<comment type="similarity">
    <text evidence="5">Belongs to the DEAD box helicase family.</text>
</comment>
<evidence type="ECO:0000256" key="6">
    <source>
        <dbReference type="PROSITE-ProRule" id="PRU00552"/>
    </source>
</evidence>
<dbReference type="InterPro" id="IPR014001">
    <property type="entry name" value="Helicase_ATP-bd"/>
</dbReference>
<sequence length="607" mass="66357">MSGQKRWKAFSNSQVPTSRGVLDARMKPDRMVRSGDSHCGAPKGYTLTNFESLGVSKPIVATLFQLGIETPTPIQEHAIPLLLEGRDLIGLAQTGTGKTAAFGLPLIEKLLADERRPDNRTTRTLILAPTRELVNQIAESLKKFIRKSSLRINVVVGGVSINKQQLQLEKGTDILVATPGRLLDLINRRAITLTAVRYLVLDEADQMLDLGFVHDLRKIAKMVPKKRQTMLFSATMPKAIADLAGEYLVDPVKVEVTPPGKAADKVEQYVHFVAGKNDKTELLRKSLTENPDGRAMVFLRTKHGAEKLMKHLENIGYSVASIHGNKSQGQRERALKAFRDGSIKTLIATDVAARGIDIPAVSHVYNYDLPEVPDAYVHRIGRTARAGRDGIAIAFCAPDEAKLLRDIERLMGIDITVASGEAPAIVSGGPRRANGNGNNRNRNGGQGREGQGRGEGRGDQNRSEHRGSRQERRPRREGEGGEVRAGGEERRPRPERPTSRNEDFRGQRRGETTPDLGPDNDLASTSDFRASAKPQRPAHHGAHANGEPSGHHRGNSRHAHGRPARKHGEDRGPQQAQAGEPRRDGNSGNRRGGSGSRNGGGQRRERA</sequence>
<feature type="compositionally biased region" description="Gly residues" evidence="7">
    <location>
        <begin position="590"/>
        <end position="601"/>
    </location>
</feature>
<accession>A0AAX2QHB2</accession>